<accession>A8SKM3</accession>
<dbReference type="HOGENOM" id="CLU_1873429_0_0_9"/>
<evidence type="ECO:0000313" key="2">
    <source>
        <dbReference type="Proteomes" id="UP000003162"/>
    </source>
</evidence>
<proteinExistence type="predicted"/>
<name>A8SKM3_9FIRM</name>
<dbReference type="EMBL" id="ABEE02000016">
    <property type="protein sequence ID" value="EDP24142.1"/>
    <property type="molecule type" value="Genomic_DNA"/>
</dbReference>
<dbReference type="Proteomes" id="UP000003162">
    <property type="component" value="Unassembled WGS sequence"/>
</dbReference>
<dbReference type="AlphaFoldDB" id="A8SKM3"/>
<gene>
    <name evidence="1" type="ORF">PEPMIC_00722</name>
</gene>
<comment type="caution">
    <text evidence="1">The sequence shown here is derived from an EMBL/GenBank/DDBJ whole genome shotgun (WGS) entry which is preliminary data.</text>
</comment>
<sequence length="136" mass="15471">MNPTTAKKLMIAESQVFYNGVEYDKIKSLIFKKTENGIKACAELLDKNKNSLTTAFLKDIKIDETEDKERINIDDLYFSGLQSEFKRNALLCINSLGISNYKLALTEIRAIISVITDLEEALEQKVGSKEEEEKEK</sequence>
<dbReference type="GeneID" id="93384977"/>
<reference evidence="1 2" key="1">
    <citation type="submission" date="2007-09" db="EMBL/GenBank/DDBJ databases">
        <title>Draft genome sequence of Peptostreptococcus micros (ATCC 33270).</title>
        <authorList>
            <person name="Sudarsanam P."/>
            <person name="Ley R."/>
            <person name="Guruge J."/>
            <person name="Turnbaugh P.J."/>
            <person name="Mahowald M."/>
            <person name="Liep D."/>
            <person name="Gordon J."/>
        </authorList>
    </citation>
    <scope>NUCLEOTIDE SEQUENCE [LARGE SCALE GENOMIC DNA]</scope>
    <source>
        <strain evidence="1 2">ATCC 33270</strain>
    </source>
</reference>
<evidence type="ECO:0000313" key="1">
    <source>
        <dbReference type="EMBL" id="EDP24142.1"/>
    </source>
</evidence>
<organism evidence="1 2">
    <name type="scientific">Parvimonas micra ATCC 33270</name>
    <dbReference type="NCBI Taxonomy" id="411465"/>
    <lineage>
        <taxon>Bacteria</taxon>
        <taxon>Bacillati</taxon>
        <taxon>Bacillota</taxon>
        <taxon>Tissierellia</taxon>
        <taxon>Tissierellales</taxon>
        <taxon>Peptoniphilaceae</taxon>
        <taxon>Parvimonas</taxon>
    </lineage>
</organism>
<reference evidence="1 2" key="2">
    <citation type="submission" date="2007-09" db="EMBL/GenBank/DDBJ databases">
        <authorList>
            <person name="Fulton L."/>
            <person name="Clifton S."/>
            <person name="Fulton B."/>
            <person name="Xu J."/>
            <person name="Minx P."/>
            <person name="Pepin K.H."/>
            <person name="Johnson M."/>
            <person name="Thiruvilangam P."/>
            <person name="Bhonagiri V."/>
            <person name="Nash W.E."/>
            <person name="Mardis E.R."/>
            <person name="Wilson R.K."/>
        </authorList>
    </citation>
    <scope>NUCLEOTIDE SEQUENCE [LARGE SCALE GENOMIC DNA]</scope>
    <source>
        <strain evidence="1 2">ATCC 33270</strain>
    </source>
</reference>
<protein>
    <submittedName>
        <fullName evidence="1">Uncharacterized protein</fullName>
    </submittedName>
</protein>
<dbReference type="RefSeq" id="WP_004832607.1">
    <property type="nucleotide sequence ID" value="NZ_DS483517.1"/>
</dbReference>